<keyword evidence="9" id="KW-0460">Magnesium</keyword>
<comment type="caution">
    <text evidence="15">The sequence shown here is derived from an EMBL/GenBank/DDBJ whole genome shotgun (WGS) entry which is preliminary data.</text>
</comment>
<dbReference type="SFLD" id="SFLDS00003">
    <property type="entry name" value="Haloacid_Dehalogenase"/>
    <property type="match status" value="1"/>
</dbReference>
<comment type="pathway">
    <text evidence="2">Amino-acid biosynthesis; L-serine biosynthesis; L-serine from 3-phospho-D-glycerate: step 3/3.</text>
</comment>
<dbReference type="NCBIfam" id="TIGR00338">
    <property type="entry name" value="serB"/>
    <property type="match status" value="1"/>
</dbReference>
<sequence>MSNYASIVLQAPSLNLSLLEQAAALANANQLILLGAHSGLLNDIDSDTVKEIQQWAQHNRADFAYFPQGLQDWKNMKVLAMDMDSTLINIECIDEIAAIAGRKEQVSAITEAAMRGEITDFSESLRRRVAMLEGVPATALEQVYTEKLRLNPGAEHLIKKAHEAGIKTLLVSGGFTFFTNRLKERLGLYETHANTLEIDNQGYLTGRVLGSIVDAQAKANYLQALAAKVGADTSQCIAMGDGSNDLLMMQHAHYSVAYRAKPIVQEKAAYSINHSGLDAVLNWFNP</sequence>
<dbReference type="GO" id="GO:0036424">
    <property type="term" value="F:L-phosphoserine phosphatase activity"/>
    <property type="evidence" value="ECO:0007669"/>
    <property type="project" value="InterPro"/>
</dbReference>
<dbReference type="GO" id="GO:0006564">
    <property type="term" value="P:L-serine biosynthetic process"/>
    <property type="evidence" value="ECO:0007669"/>
    <property type="project" value="UniProtKB-KW"/>
</dbReference>
<proteinExistence type="inferred from homology"/>
<evidence type="ECO:0000256" key="4">
    <source>
        <dbReference type="ARBA" id="ARBA00012640"/>
    </source>
</evidence>
<evidence type="ECO:0000256" key="13">
    <source>
        <dbReference type="ARBA" id="ARBA00048523"/>
    </source>
</evidence>
<dbReference type="InterPro" id="IPR050582">
    <property type="entry name" value="HAD-like_SerB"/>
</dbReference>
<evidence type="ECO:0000256" key="3">
    <source>
        <dbReference type="ARBA" id="ARBA00009184"/>
    </source>
</evidence>
<keyword evidence="8 15" id="KW-0378">Hydrolase</keyword>
<accession>A0A849P5Q7</accession>
<dbReference type="CDD" id="cd07500">
    <property type="entry name" value="HAD_PSP"/>
    <property type="match status" value="1"/>
</dbReference>
<keyword evidence="6" id="KW-0028">Amino-acid biosynthesis</keyword>
<evidence type="ECO:0000256" key="7">
    <source>
        <dbReference type="ARBA" id="ARBA00022723"/>
    </source>
</evidence>
<dbReference type="GO" id="GO:0005737">
    <property type="term" value="C:cytoplasm"/>
    <property type="evidence" value="ECO:0007669"/>
    <property type="project" value="TreeGrafter"/>
</dbReference>
<dbReference type="InterPro" id="IPR004469">
    <property type="entry name" value="PSP"/>
</dbReference>
<dbReference type="AlphaFoldDB" id="A0A849P5Q7"/>
<evidence type="ECO:0000256" key="1">
    <source>
        <dbReference type="ARBA" id="ARBA00001946"/>
    </source>
</evidence>
<dbReference type="SFLD" id="SFLDF00029">
    <property type="entry name" value="phosphoserine_phosphatase"/>
    <property type="match status" value="1"/>
</dbReference>
<dbReference type="RefSeq" id="WP_171679727.1">
    <property type="nucleotide sequence ID" value="NZ_JABGBN010000001.1"/>
</dbReference>
<comment type="cofactor">
    <cofactor evidence="1">
        <name>Mg(2+)</name>
        <dbReference type="ChEBI" id="CHEBI:18420"/>
    </cofactor>
</comment>
<evidence type="ECO:0000313" key="16">
    <source>
        <dbReference type="Proteomes" id="UP000537862"/>
    </source>
</evidence>
<evidence type="ECO:0000256" key="9">
    <source>
        <dbReference type="ARBA" id="ARBA00022842"/>
    </source>
</evidence>
<dbReference type="InterPro" id="IPR036412">
    <property type="entry name" value="HAD-like_sf"/>
</dbReference>
<dbReference type="Proteomes" id="UP000537862">
    <property type="component" value="Unassembled WGS sequence"/>
</dbReference>
<gene>
    <name evidence="15" type="primary">serB</name>
    <name evidence="15" type="ORF">HKX39_02525</name>
</gene>
<name>A0A849P5Q7_9BURK</name>
<evidence type="ECO:0000256" key="12">
    <source>
        <dbReference type="ARBA" id="ARBA00048138"/>
    </source>
</evidence>
<dbReference type="Gene3D" id="3.40.50.1000">
    <property type="entry name" value="HAD superfamily/HAD-like"/>
    <property type="match status" value="1"/>
</dbReference>
<keyword evidence="7" id="KW-0479">Metal-binding</keyword>
<evidence type="ECO:0000256" key="6">
    <source>
        <dbReference type="ARBA" id="ARBA00022605"/>
    </source>
</evidence>
<comment type="similarity">
    <text evidence="3">Belongs to the HAD-like hydrolase superfamily. SerB family.</text>
</comment>
<comment type="catalytic activity">
    <reaction evidence="13">
        <text>O-phospho-D-serine + H2O = D-serine + phosphate</text>
        <dbReference type="Rhea" id="RHEA:24873"/>
        <dbReference type="ChEBI" id="CHEBI:15377"/>
        <dbReference type="ChEBI" id="CHEBI:35247"/>
        <dbReference type="ChEBI" id="CHEBI:43474"/>
        <dbReference type="ChEBI" id="CHEBI:58680"/>
        <dbReference type="EC" id="3.1.3.3"/>
    </reaction>
</comment>
<dbReference type="GO" id="GO:0000287">
    <property type="term" value="F:magnesium ion binding"/>
    <property type="evidence" value="ECO:0007669"/>
    <property type="project" value="TreeGrafter"/>
</dbReference>
<evidence type="ECO:0000256" key="10">
    <source>
        <dbReference type="ARBA" id="ARBA00023299"/>
    </source>
</evidence>
<evidence type="ECO:0000256" key="5">
    <source>
        <dbReference type="ARBA" id="ARBA00015196"/>
    </source>
</evidence>
<feature type="active site" description="Proton donor" evidence="14">
    <location>
        <position position="84"/>
    </location>
</feature>
<evidence type="ECO:0000256" key="14">
    <source>
        <dbReference type="PIRSR" id="PIRSR604469-1"/>
    </source>
</evidence>
<dbReference type="NCBIfam" id="TIGR01488">
    <property type="entry name" value="HAD-SF-IB"/>
    <property type="match status" value="1"/>
</dbReference>
<evidence type="ECO:0000256" key="11">
    <source>
        <dbReference type="ARBA" id="ARBA00031693"/>
    </source>
</evidence>
<dbReference type="SFLD" id="SFLDG01137">
    <property type="entry name" value="C1.6.1:_Phosphoserine_Phosphat"/>
    <property type="match status" value="1"/>
</dbReference>
<protein>
    <recommendedName>
        <fullName evidence="5">Phosphoserine phosphatase</fullName>
        <ecNumber evidence="4">3.1.3.3</ecNumber>
    </recommendedName>
    <alternativeName>
        <fullName evidence="11">O-phosphoserine phosphohydrolase</fullName>
    </alternativeName>
</protein>
<feature type="active site" description="Nucleophile" evidence="14">
    <location>
        <position position="82"/>
    </location>
</feature>
<keyword evidence="10" id="KW-0718">Serine biosynthesis</keyword>
<comment type="catalytic activity">
    <reaction evidence="12">
        <text>O-phospho-L-serine + H2O = L-serine + phosphate</text>
        <dbReference type="Rhea" id="RHEA:21208"/>
        <dbReference type="ChEBI" id="CHEBI:15377"/>
        <dbReference type="ChEBI" id="CHEBI:33384"/>
        <dbReference type="ChEBI" id="CHEBI:43474"/>
        <dbReference type="ChEBI" id="CHEBI:57524"/>
        <dbReference type="EC" id="3.1.3.3"/>
    </reaction>
</comment>
<evidence type="ECO:0000256" key="2">
    <source>
        <dbReference type="ARBA" id="ARBA00005135"/>
    </source>
</evidence>
<reference evidence="15 16" key="1">
    <citation type="submission" date="2020-05" db="EMBL/GenBank/DDBJ databases">
        <authorList>
            <person name="Niu N."/>
        </authorList>
    </citation>
    <scope>NUCLEOTIDE SEQUENCE [LARGE SCALE GENOMIC DNA]</scope>
    <source>
        <strain evidence="15 16">3340-03</strain>
    </source>
</reference>
<organism evidence="15 16">
    <name type="scientific">Pelistega suis</name>
    <dbReference type="NCBI Taxonomy" id="1631957"/>
    <lineage>
        <taxon>Bacteria</taxon>
        <taxon>Pseudomonadati</taxon>
        <taxon>Pseudomonadota</taxon>
        <taxon>Betaproteobacteria</taxon>
        <taxon>Burkholderiales</taxon>
        <taxon>Alcaligenaceae</taxon>
        <taxon>Pelistega</taxon>
    </lineage>
</organism>
<evidence type="ECO:0000313" key="15">
    <source>
        <dbReference type="EMBL" id="NOL51055.1"/>
    </source>
</evidence>
<dbReference type="SUPFAM" id="SSF56784">
    <property type="entry name" value="HAD-like"/>
    <property type="match status" value="1"/>
</dbReference>
<dbReference type="EC" id="3.1.3.3" evidence="4"/>
<dbReference type="InterPro" id="IPR023214">
    <property type="entry name" value="HAD_sf"/>
</dbReference>
<dbReference type="UniPathway" id="UPA00135">
    <property type="reaction ID" value="UER00198"/>
</dbReference>
<dbReference type="PANTHER" id="PTHR43344">
    <property type="entry name" value="PHOSPHOSERINE PHOSPHATASE"/>
    <property type="match status" value="1"/>
</dbReference>
<evidence type="ECO:0000256" key="8">
    <source>
        <dbReference type="ARBA" id="ARBA00022801"/>
    </source>
</evidence>
<dbReference type="SFLD" id="SFLDG01136">
    <property type="entry name" value="C1.6:_Phosphoserine_Phosphatas"/>
    <property type="match status" value="1"/>
</dbReference>
<dbReference type="Pfam" id="PF12710">
    <property type="entry name" value="HAD"/>
    <property type="match status" value="1"/>
</dbReference>
<dbReference type="PANTHER" id="PTHR43344:SF2">
    <property type="entry name" value="PHOSPHOSERINE PHOSPHATASE"/>
    <property type="match status" value="1"/>
</dbReference>
<dbReference type="EMBL" id="JABGBN010000001">
    <property type="protein sequence ID" value="NOL51055.1"/>
    <property type="molecule type" value="Genomic_DNA"/>
</dbReference>
<keyword evidence="16" id="KW-1185">Reference proteome</keyword>